<keyword evidence="3" id="KW-1185">Reference proteome</keyword>
<protein>
    <submittedName>
        <fullName evidence="2">Uncharacterized protein</fullName>
    </submittedName>
</protein>
<dbReference type="Proteomes" id="UP001432027">
    <property type="component" value="Unassembled WGS sequence"/>
</dbReference>
<feature type="coiled-coil region" evidence="1">
    <location>
        <begin position="62"/>
        <end position="89"/>
    </location>
</feature>
<sequence length="94" mass="10927">IVPKLNEGTERDFLLCLNRIPVKTDIVLTSQCLVKARDSIGHPSLSEGVKSTSEIPSFVIDKNGEEEERKRKETILERLKKRRERERVRDALRR</sequence>
<feature type="non-terminal residue" evidence="2">
    <location>
        <position position="94"/>
    </location>
</feature>
<evidence type="ECO:0000256" key="1">
    <source>
        <dbReference type="SAM" id="Coils"/>
    </source>
</evidence>
<evidence type="ECO:0000313" key="2">
    <source>
        <dbReference type="EMBL" id="GMS84509.1"/>
    </source>
</evidence>
<name>A0AAV5ST14_9BILA</name>
<comment type="caution">
    <text evidence="2">The sequence shown here is derived from an EMBL/GenBank/DDBJ whole genome shotgun (WGS) entry which is preliminary data.</text>
</comment>
<keyword evidence="1" id="KW-0175">Coiled coil</keyword>
<dbReference type="AlphaFoldDB" id="A0AAV5ST14"/>
<organism evidence="2 3">
    <name type="scientific">Pristionchus entomophagus</name>
    <dbReference type="NCBI Taxonomy" id="358040"/>
    <lineage>
        <taxon>Eukaryota</taxon>
        <taxon>Metazoa</taxon>
        <taxon>Ecdysozoa</taxon>
        <taxon>Nematoda</taxon>
        <taxon>Chromadorea</taxon>
        <taxon>Rhabditida</taxon>
        <taxon>Rhabditina</taxon>
        <taxon>Diplogasteromorpha</taxon>
        <taxon>Diplogasteroidea</taxon>
        <taxon>Neodiplogasteridae</taxon>
        <taxon>Pristionchus</taxon>
    </lineage>
</organism>
<proteinExistence type="predicted"/>
<feature type="non-terminal residue" evidence="2">
    <location>
        <position position="1"/>
    </location>
</feature>
<dbReference type="EMBL" id="BTSX01000002">
    <property type="protein sequence ID" value="GMS84509.1"/>
    <property type="molecule type" value="Genomic_DNA"/>
</dbReference>
<gene>
    <name evidence="2" type="ORF">PENTCL1PPCAC_6684</name>
</gene>
<evidence type="ECO:0000313" key="3">
    <source>
        <dbReference type="Proteomes" id="UP001432027"/>
    </source>
</evidence>
<accession>A0AAV5ST14</accession>
<reference evidence="2" key="1">
    <citation type="submission" date="2023-10" db="EMBL/GenBank/DDBJ databases">
        <title>Genome assembly of Pristionchus species.</title>
        <authorList>
            <person name="Yoshida K."/>
            <person name="Sommer R.J."/>
        </authorList>
    </citation>
    <scope>NUCLEOTIDE SEQUENCE</scope>
    <source>
        <strain evidence="2">RS0144</strain>
    </source>
</reference>